<dbReference type="InterPro" id="IPR009057">
    <property type="entry name" value="Homeodomain-like_sf"/>
</dbReference>
<keyword evidence="3 5" id="KW-0238">DNA-binding</keyword>
<evidence type="ECO:0000256" key="6">
    <source>
        <dbReference type="SAM" id="MobiDB-lite"/>
    </source>
</evidence>
<proteinExistence type="predicted"/>
<feature type="DNA-binding region" description="H-T-H motif" evidence="5">
    <location>
        <begin position="57"/>
        <end position="76"/>
    </location>
</feature>
<comment type="caution">
    <text evidence="8">The sequence shown here is derived from an EMBL/GenBank/DDBJ whole genome shotgun (WGS) entry which is preliminary data.</text>
</comment>
<keyword evidence="2" id="KW-0805">Transcription regulation</keyword>
<evidence type="ECO:0000259" key="7">
    <source>
        <dbReference type="PROSITE" id="PS50977"/>
    </source>
</evidence>
<dbReference type="PANTHER" id="PTHR30055:SF228">
    <property type="entry name" value="TRANSCRIPTIONAL REGULATOR-RELATED"/>
    <property type="match status" value="1"/>
</dbReference>
<evidence type="ECO:0000256" key="3">
    <source>
        <dbReference type="ARBA" id="ARBA00023125"/>
    </source>
</evidence>
<dbReference type="Pfam" id="PF00440">
    <property type="entry name" value="TetR_N"/>
    <property type="match status" value="1"/>
</dbReference>
<protein>
    <submittedName>
        <fullName evidence="8">Transcriptional regulator BetI</fullName>
    </submittedName>
</protein>
<reference evidence="9" key="1">
    <citation type="journal article" date="2019" name="Int. J. Syst. Evol. Microbiol.">
        <title>The Global Catalogue of Microorganisms (GCM) 10K type strain sequencing project: providing services to taxonomists for standard genome sequencing and annotation.</title>
        <authorList>
            <consortium name="The Broad Institute Genomics Platform"/>
            <consortium name="The Broad Institute Genome Sequencing Center for Infectious Disease"/>
            <person name="Wu L."/>
            <person name="Ma J."/>
        </authorList>
    </citation>
    <scope>NUCLEOTIDE SEQUENCE [LARGE SCALE GENOMIC DNA]</scope>
    <source>
        <strain evidence="9">KCTC 52165</strain>
    </source>
</reference>
<dbReference type="RefSeq" id="WP_378220964.1">
    <property type="nucleotide sequence ID" value="NZ_JBHRTK010000012.1"/>
</dbReference>
<dbReference type="InterPro" id="IPR050109">
    <property type="entry name" value="HTH-type_TetR-like_transc_reg"/>
</dbReference>
<dbReference type="NCBIfam" id="NF001978">
    <property type="entry name" value="PRK00767.1"/>
    <property type="match status" value="1"/>
</dbReference>
<accession>A0ABV7KBA1</accession>
<gene>
    <name evidence="8" type="primary">betI</name>
    <name evidence="8" type="ORF">ACFOHJ_12840</name>
</gene>
<dbReference type="PROSITE" id="PS01081">
    <property type="entry name" value="HTH_TETR_1"/>
    <property type="match status" value="1"/>
</dbReference>
<dbReference type="EMBL" id="JBHRTK010000012">
    <property type="protein sequence ID" value="MFC3207106.1"/>
    <property type="molecule type" value="Genomic_DNA"/>
</dbReference>
<keyword evidence="4" id="KW-0804">Transcription</keyword>
<evidence type="ECO:0000313" key="9">
    <source>
        <dbReference type="Proteomes" id="UP001595583"/>
    </source>
</evidence>
<dbReference type="InterPro" id="IPR001647">
    <property type="entry name" value="HTH_TetR"/>
</dbReference>
<sequence length="237" mass="26167">MLEAFALMNTGTPPIRDIPKKSDKEKRSRKASKEVRRQQLIEATIDSLAKRGYSDTTMADVADGAKLSRGIVNFHFESKEKLLIATLQYMYDEYAAHWRAALDKAGEDPASRLQALVAADFDRAVCNRRKLAAWCAFWGEAKSRPTYQALSGARDKAYQGTIVELCTLLKAEAGYDYDPEPIALALSTMLEGLWLRLMIGADDVSRETALAGANAFLATAFPRHFARAGTGRDATEP</sequence>
<organism evidence="8 9">
    <name type="scientific">Aquamicrobium soli</name>
    <dbReference type="NCBI Taxonomy" id="1811518"/>
    <lineage>
        <taxon>Bacteria</taxon>
        <taxon>Pseudomonadati</taxon>
        <taxon>Pseudomonadota</taxon>
        <taxon>Alphaproteobacteria</taxon>
        <taxon>Hyphomicrobiales</taxon>
        <taxon>Phyllobacteriaceae</taxon>
        <taxon>Aquamicrobium</taxon>
    </lineage>
</organism>
<dbReference type="Gene3D" id="1.10.357.10">
    <property type="entry name" value="Tetracycline Repressor, domain 2"/>
    <property type="match status" value="1"/>
</dbReference>
<keyword evidence="9" id="KW-1185">Reference proteome</keyword>
<feature type="domain" description="HTH tetR-type" evidence="7">
    <location>
        <begin position="34"/>
        <end position="94"/>
    </location>
</feature>
<feature type="compositionally biased region" description="Basic and acidic residues" evidence="6">
    <location>
        <begin position="17"/>
        <end position="35"/>
    </location>
</feature>
<dbReference type="InterPro" id="IPR039538">
    <property type="entry name" value="BetI_C"/>
</dbReference>
<evidence type="ECO:0000256" key="5">
    <source>
        <dbReference type="PROSITE-ProRule" id="PRU00335"/>
    </source>
</evidence>
<dbReference type="Pfam" id="PF13977">
    <property type="entry name" value="TetR_C_6"/>
    <property type="match status" value="1"/>
</dbReference>
<name>A0ABV7KBA1_9HYPH</name>
<dbReference type="InterPro" id="IPR036271">
    <property type="entry name" value="Tet_transcr_reg_TetR-rel_C_sf"/>
</dbReference>
<dbReference type="SUPFAM" id="SSF48498">
    <property type="entry name" value="Tetracyclin repressor-like, C-terminal domain"/>
    <property type="match status" value="1"/>
</dbReference>
<evidence type="ECO:0000313" key="8">
    <source>
        <dbReference type="EMBL" id="MFC3207106.1"/>
    </source>
</evidence>
<evidence type="ECO:0000256" key="1">
    <source>
        <dbReference type="ARBA" id="ARBA00022491"/>
    </source>
</evidence>
<keyword evidence="1" id="KW-0678">Repressor</keyword>
<evidence type="ECO:0000256" key="4">
    <source>
        <dbReference type="ARBA" id="ARBA00023163"/>
    </source>
</evidence>
<dbReference type="PRINTS" id="PR00455">
    <property type="entry name" value="HTHTETR"/>
</dbReference>
<feature type="region of interest" description="Disordered" evidence="6">
    <location>
        <begin position="8"/>
        <end position="35"/>
    </location>
</feature>
<dbReference type="InterPro" id="IPR023772">
    <property type="entry name" value="DNA-bd_HTH_TetR-type_CS"/>
</dbReference>
<evidence type="ECO:0000256" key="2">
    <source>
        <dbReference type="ARBA" id="ARBA00023015"/>
    </source>
</evidence>
<dbReference type="Proteomes" id="UP001595583">
    <property type="component" value="Unassembled WGS sequence"/>
</dbReference>
<dbReference type="PROSITE" id="PS50977">
    <property type="entry name" value="HTH_TETR_2"/>
    <property type="match status" value="1"/>
</dbReference>
<dbReference type="SUPFAM" id="SSF46689">
    <property type="entry name" value="Homeodomain-like"/>
    <property type="match status" value="1"/>
</dbReference>
<dbReference type="PANTHER" id="PTHR30055">
    <property type="entry name" value="HTH-TYPE TRANSCRIPTIONAL REGULATOR RUTR"/>
    <property type="match status" value="1"/>
</dbReference>